<protein>
    <submittedName>
        <fullName evidence="6">Site-specific DNA-methyltransferase</fullName>
        <ecNumber evidence="6">2.1.1.-</ecNumber>
    </submittedName>
</protein>
<accession>A0AA96J9H9</accession>
<dbReference type="Proteomes" id="UP001304125">
    <property type="component" value="Chromosome"/>
</dbReference>
<evidence type="ECO:0000313" key="6">
    <source>
        <dbReference type="EMBL" id="WNM23521.1"/>
    </source>
</evidence>
<dbReference type="InterPro" id="IPR002941">
    <property type="entry name" value="DNA_methylase_N4/N6"/>
</dbReference>
<dbReference type="InterPro" id="IPR029063">
    <property type="entry name" value="SAM-dependent_MTases_sf"/>
</dbReference>
<dbReference type="RefSeq" id="WP_313496489.1">
    <property type="nucleotide sequence ID" value="NZ_CP134879.1"/>
</dbReference>
<dbReference type="AlphaFoldDB" id="A0AA96J9H9"/>
<keyword evidence="7" id="KW-1185">Reference proteome</keyword>
<evidence type="ECO:0000256" key="3">
    <source>
        <dbReference type="ARBA" id="ARBA00022679"/>
    </source>
</evidence>
<keyword evidence="2 6" id="KW-0489">Methyltransferase</keyword>
<dbReference type="Gene3D" id="3.40.50.150">
    <property type="entry name" value="Vaccinia Virus protein VP39"/>
    <property type="match status" value="1"/>
</dbReference>
<dbReference type="GO" id="GO:0008170">
    <property type="term" value="F:N-methyltransferase activity"/>
    <property type="evidence" value="ECO:0007669"/>
    <property type="project" value="InterPro"/>
</dbReference>
<dbReference type="Pfam" id="PF01555">
    <property type="entry name" value="N6_N4_Mtase"/>
    <property type="match status" value="1"/>
</dbReference>
<feature type="domain" description="DNA methylase N-4/N-6" evidence="5">
    <location>
        <begin position="124"/>
        <end position="475"/>
    </location>
</feature>
<evidence type="ECO:0000256" key="4">
    <source>
        <dbReference type="ARBA" id="ARBA00022691"/>
    </source>
</evidence>
<evidence type="ECO:0000256" key="1">
    <source>
        <dbReference type="ARBA" id="ARBA00006594"/>
    </source>
</evidence>
<dbReference type="PRINTS" id="PR00506">
    <property type="entry name" value="D21N6MTFRASE"/>
</dbReference>
<evidence type="ECO:0000259" key="5">
    <source>
        <dbReference type="Pfam" id="PF01555"/>
    </source>
</evidence>
<dbReference type="InterPro" id="IPR002295">
    <property type="entry name" value="N4/N6-MTase_EcoPI_Mod-like"/>
</dbReference>
<dbReference type="InterPro" id="IPR002052">
    <property type="entry name" value="DNA_methylase_N6_adenine_CS"/>
</dbReference>
<gene>
    <name evidence="6" type="ORF">RN606_09090</name>
</gene>
<reference evidence="6 7" key="1">
    <citation type="submission" date="2023-09" db="EMBL/GenBank/DDBJ databases">
        <title>Demequina sp. a novel bacteria isolated from Capsicum annuum.</title>
        <authorList>
            <person name="Humaira Z."/>
            <person name="Lee J."/>
            <person name="Cho D."/>
        </authorList>
    </citation>
    <scope>NUCLEOTIDE SEQUENCE [LARGE SCALE GENOMIC DNA]</scope>
    <source>
        <strain evidence="6 7">OYTSA14</strain>
    </source>
</reference>
<evidence type="ECO:0000313" key="7">
    <source>
        <dbReference type="Proteomes" id="UP001304125"/>
    </source>
</evidence>
<name>A0AA96J9H9_9MICO</name>
<dbReference type="EMBL" id="CP134879">
    <property type="protein sequence ID" value="WNM23521.1"/>
    <property type="molecule type" value="Genomic_DNA"/>
</dbReference>
<dbReference type="PIRSF" id="PIRSF015855">
    <property type="entry name" value="TypeIII_Mtase_mKpnI"/>
    <property type="match status" value="1"/>
</dbReference>
<comment type="similarity">
    <text evidence="1">Belongs to the N(4)/N(6)-methyltransferase family.</text>
</comment>
<dbReference type="EC" id="2.1.1.-" evidence="6"/>
<dbReference type="SUPFAM" id="SSF53335">
    <property type="entry name" value="S-adenosyl-L-methionine-dependent methyltransferases"/>
    <property type="match status" value="1"/>
</dbReference>
<keyword evidence="4" id="KW-0949">S-adenosyl-L-methionine</keyword>
<sequence length="667" mass="73509">MTTPADNDSIEYAPIEEMSGRGEAADNVARLAEMFPDAVTDGRVDLEVLRGLLGDDAEPAGSETSGLRWVGMAEARRLSTLPATGTLLPRPDESVDWDSTRNIVVEGDNLEVLRLLRRGYTNAVDVIYIDPPYNTTNDFVYDDSRVSTLAEHEADAGLRDDEGATQVGTGSDRAEERRLASARHAKWLSMMYPRLLVAHSLLKETGVLIAAIDDNEHSRLKLLLDRVFGAENFAANVVWQGRGKNDARFSAGGLDYMLVYAKNKARLTEEDVRWKEPKRGYDDVVDAARQAWTSSGGDPEKATTAFRDWWRTKPDTETGLQAYSEIDETGRVFTRGPLASPNPRENLMYDLLHPVSGQAVPMHPNGWRYSRETMDELVKDGRILFGADHTTAPRRKLLLQEQDAQAIRSLVSYDRSNGTELLIGLLGTNVFDNPKAPVVLARWISAVTSGKKDATVLDFFAGSGSTGHAVMDLNAADGGNRRYMLVQLDEEVAKDGYDTIADITRERLRRAGKKIAENLTLESSGIDLGFRSYRLASSNLKPWDGTGEINLIESADNLVEGRSTDDLLVEMMLRLGIELTTPVETREVAGSTLYNLGGGTLYAYFGENVTTEQSIEVARALVQWRDENPVDSDVTIVVRDSGFVDSSAKLNLDAAVKQAGFTTFRSI</sequence>
<dbReference type="REBASE" id="763955">
    <property type="entry name" value="M.Dsp4ORF9090P"/>
</dbReference>
<dbReference type="GO" id="GO:0003677">
    <property type="term" value="F:DNA binding"/>
    <property type="evidence" value="ECO:0007669"/>
    <property type="project" value="InterPro"/>
</dbReference>
<keyword evidence="3 6" id="KW-0808">Transferase</keyword>
<organism evidence="6 7">
    <name type="scientific">Demequina capsici</name>
    <dbReference type="NCBI Taxonomy" id="3075620"/>
    <lineage>
        <taxon>Bacteria</taxon>
        <taxon>Bacillati</taxon>
        <taxon>Actinomycetota</taxon>
        <taxon>Actinomycetes</taxon>
        <taxon>Micrococcales</taxon>
        <taxon>Demequinaceae</taxon>
        <taxon>Demequina</taxon>
    </lineage>
</organism>
<dbReference type="PROSITE" id="PS00092">
    <property type="entry name" value="N6_MTASE"/>
    <property type="match status" value="1"/>
</dbReference>
<evidence type="ECO:0000256" key="2">
    <source>
        <dbReference type="ARBA" id="ARBA00022603"/>
    </source>
</evidence>
<dbReference type="GO" id="GO:0032259">
    <property type="term" value="P:methylation"/>
    <property type="evidence" value="ECO:0007669"/>
    <property type="project" value="UniProtKB-KW"/>
</dbReference>
<proteinExistence type="inferred from homology"/>